<keyword evidence="3" id="KW-1185">Reference proteome</keyword>
<protein>
    <submittedName>
        <fullName evidence="2">Uncharacterized protein</fullName>
    </submittedName>
</protein>
<feature type="region of interest" description="Disordered" evidence="1">
    <location>
        <begin position="262"/>
        <end position="297"/>
    </location>
</feature>
<dbReference type="EMBL" id="MU630132">
    <property type="protein sequence ID" value="KAJ1254345.1"/>
    <property type="molecule type" value="Genomic_DNA"/>
</dbReference>
<proteinExistence type="predicted"/>
<organism evidence="2 3">
    <name type="scientific">Paspalum vaginatum</name>
    <name type="common">seashore paspalum</name>
    <dbReference type="NCBI Taxonomy" id="158149"/>
    <lineage>
        <taxon>Eukaryota</taxon>
        <taxon>Viridiplantae</taxon>
        <taxon>Streptophyta</taxon>
        <taxon>Embryophyta</taxon>
        <taxon>Tracheophyta</taxon>
        <taxon>Spermatophyta</taxon>
        <taxon>Magnoliopsida</taxon>
        <taxon>Liliopsida</taxon>
        <taxon>Poales</taxon>
        <taxon>Poaceae</taxon>
        <taxon>PACMAD clade</taxon>
        <taxon>Panicoideae</taxon>
        <taxon>Andropogonodae</taxon>
        <taxon>Paspaleae</taxon>
        <taxon>Paspalinae</taxon>
        <taxon>Paspalum</taxon>
    </lineage>
</organism>
<name>A0A9W7X888_9POAL</name>
<evidence type="ECO:0000313" key="3">
    <source>
        <dbReference type="Proteomes" id="UP001164776"/>
    </source>
</evidence>
<reference evidence="2 3" key="1">
    <citation type="submission" date="2022-10" db="EMBL/GenBank/DDBJ databases">
        <title>WGS assembly of Paspalum vaginatum 540-79.</title>
        <authorList>
            <person name="Sun G."/>
            <person name="Wase N."/>
            <person name="Shu S."/>
            <person name="Jenkins J."/>
            <person name="Zhou B."/>
            <person name="Torres-Rodriguez J."/>
            <person name="Chen C."/>
            <person name="Sandor L."/>
            <person name="Plott C."/>
            <person name="Yoshinga Y."/>
            <person name="Daum C."/>
            <person name="Qi P."/>
            <person name="Barry K."/>
            <person name="Lipzen A."/>
            <person name="Berry L."/>
            <person name="Pedersen C."/>
            <person name="Gottilla T."/>
            <person name="Foltz A."/>
            <person name="Yu H."/>
            <person name="O'Malley R."/>
            <person name="Zhang C."/>
            <person name="Devos K."/>
            <person name="Sigmon B."/>
            <person name="Yu B."/>
            <person name="Obata T."/>
            <person name="Schmutz J."/>
            <person name="Schnable J."/>
        </authorList>
    </citation>
    <scope>NUCLEOTIDE SEQUENCE [LARGE SCALE GENOMIC DNA]</scope>
    <source>
        <strain evidence="3">cv. 540-79</strain>
    </source>
</reference>
<gene>
    <name evidence="2" type="ORF">BS78_K080200</name>
</gene>
<feature type="compositionally biased region" description="Basic and acidic residues" evidence="1">
    <location>
        <begin position="189"/>
        <end position="203"/>
    </location>
</feature>
<dbReference type="AlphaFoldDB" id="A0A9W7X888"/>
<evidence type="ECO:0000256" key="1">
    <source>
        <dbReference type="SAM" id="MobiDB-lite"/>
    </source>
</evidence>
<feature type="region of interest" description="Disordered" evidence="1">
    <location>
        <begin position="1"/>
        <end position="87"/>
    </location>
</feature>
<comment type="caution">
    <text evidence="2">The sequence shown here is derived from an EMBL/GenBank/DDBJ whole genome shotgun (WGS) entry which is preliminary data.</text>
</comment>
<dbReference type="Proteomes" id="UP001164776">
    <property type="component" value="Unassembled WGS sequence"/>
</dbReference>
<sequence length="297" mass="31060">METPRGPAGQPAATRPLGEAQPGAAARVAASPPRHPRPLSGGADTWDPRTAGYSSPPRRAGEAARCSSPVLTPRQRPTAPSLPRHPAALLRASSPLLRPALLTAIPRRASPCSAGITDVSAAPFVPFPPLRFPLARTSRRIGCATPTRTSRGGGLAPMAPVAAMGQPRLRGAGERLGRSVRGGRRRAVREREEGKKGGKKEGCAPRPRPPPARPLGLRRFGWSPALPARRRAERVALAWRAARRALGGRARPACWPARPLGRAESGGVGPRLGKKAASPLWAGPSRKGAHAIFGGGN</sequence>
<feature type="region of interest" description="Disordered" evidence="1">
    <location>
        <begin position="177"/>
        <end position="219"/>
    </location>
</feature>
<evidence type="ECO:0000313" key="2">
    <source>
        <dbReference type="EMBL" id="KAJ1254345.1"/>
    </source>
</evidence>
<accession>A0A9W7X888</accession>